<dbReference type="InterPro" id="IPR036396">
    <property type="entry name" value="Cyt_P450_sf"/>
</dbReference>
<dbReference type="CDD" id="cd11037">
    <property type="entry name" value="CYP199A2-like"/>
    <property type="match status" value="1"/>
</dbReference>
<keyword evidence="9" id="KW-1185">Reference proteome</keyword>
<dbReference type="InterPro" id="IPR017972">
    <property type="entry name" value="Cyt_P450_CS"/>
</dbReference>
<dbReference type="InterPro" id="IPR002397">
    <property type="entry name" value="Cyt_P450_B"/>
</dbReference>
<dbReference type="SUPFAM" id="SSF48264">
    <property type="entry name" value="Cytochrome P450"/>
    <property type="match status" value="1"/>
</dbReference>
<gene>
    <name evidence="8" type="ORF">OG563_47390</name>
</gene>
<dbReference type="Pfam" id="PF00067">
    <property type="entry name" value="p450"/>
    <property type="match status" value="1"/>
</dbReference>
<evidence type="ECO:0000256" key="7">
    <source>
        <dbReference type="RuleBase" id="RU000461"/>
    </source>
</evidence>
<dbReference type="PANTHER" id="PTHR46696:SF1">
    <property type="entry name" value="CYTOCHROME P450 YJIB-RELATED"/>
    <property type="match status" value="1"/>
</dbReference>
<keyword evidence="3 7" id="KW-0479">Metal-binding</keyword>
<comment type="similarity">
    <text evidence="1 7">Belongs to the cytochrome P450 family.</text>
</comment>
<evidence type="ECO:0000256" key="5">
    <source>
        <dbReference type="ARBA" id="ARBA00023004"/>
    </source>
</evidence>
<accession>A0ABZ1YU66</accession>
<evidence type="ECO:0000313" key="9">
    <source>
        <dbReference type="Proteomes" id="UP001432062"/>
    </source>
</evidence>
<dbReference type="Proteomes" id="UP001432062">
    <property type="component" value="Chromosome"/>
</dbReference>
<evidence type="ECO:0000256" key="1">
    <source>
        <dbReference type="ARBA" id="ARBA00010617"/>
    </source>
</evidence>
<proteinExistence type="inferred from homology"/>
<keyword evidence="2 7" id="KW-0349">Heme</keyword>
<reference evidence="8" key="1">
    <citation type="submission" date="2022-10" db="EMBL/GenBank/DDBJ databases">
        <title>The complete genomes of actinobacterial strains from the NBC collection.</title>
        <authorList>
            <person name="Joergensen T.S."/>
            <person name="Alvarez Arevalo M."/>
            <person name="Sterndorff E.B."/>
            <person name="Faurdal D."/>
            <person name="Vuksanovic O."/>
            <person name="Mourched A.-S."/>
            <person name="Charusanti P."/>
            <person name="Shaw S."/>
            <person name="Blin K."/>
            <person name="Weber T."/>
        </authorList>
    </citation>
    <scope>NUCLEOTIDE SEQUENCE</scope>
    <source>
        <strain evidence="8">NBC_01482</strain>
    </source>
</reference>
<evidence type="ECO:0000256" key="3">
    <source>
        <dbReference type="ARBA" id="ARBA00022723"/>
    </source>
</evidence>
<evidence type="ECO:0000256" key="4">
    <source>
        <dbReference type="ARBA" id="ARBA00023002"/>
    </source>
</evidence>
<dbReference type="EMBL" id="CP109441">
    <property type="protein sequence ID" value="WUV46576.1"/>
    <property type="molecule type" value="Genomic_DNA"/>
</dbReference>
<evidence type="ECO:0000256" key="2">
    <source>
        <dbReference type="ARBA" id="ARBA00022617"/>
    </source>
</evidence>
<dbReference type="Gene3D" id="1.10.630.10">
    <property type="entry name" value="Cytochrome P450"/>
    <property type="match status" value="1"/>
</dbReference>
<evidence type="ECO:0000313" key="8">
    <source>
        <dbReference type="EMBL" id="WUV46576.1"/>
    </source>
</evidence>
<dbReference type="PRINTS" id="PR00359">
    <property type="entry name" value="BP450"/>
</dbReference>
<dbReference type="InterPro" id="IPR001128">
    <property type="entry name" value="Cyt_P450"/>
</dbReference>
<name>A0ABZ1YU66_9NOCA</name>
<organism evidence="8 9">
    <name type="scientific">Nocardia vinacea</name>
    <dbReference type="NCBI Taxonomy" id="96468"/>
    <lineage>
        <taxon>Bacteria</taxon>
        <taxon>Bacillati</taxon>
        <taxon>Actinomycetota</taxon>
        <taxon>Actinomycetes</taxon>
        <taxon>Mycobacteriales</taxon>
        <taxon>Nocardiaceae</taxon>
        <taxon>Nocardia</taxon>
    </lineage>
</organism>
<keyword evidence="4 7" id="KW-0560">Oxidoreductase</keyword>
<protein>
    <submittedName>
        <fullName evidence="8">Cytochrome P450</fullName>
    </submittedName>
</protein>
<dbReference type="RefSeq" id="WP_329410416.1">
    <property type="nucleotide sequence ID" value="NZ_CP109441.1"/>
</dbReference>
<evidence type="ECO:0000256" key="6">
    <source>
        <dbReference type="ARBA" id="ARBA00023033"/>
    </source>
</evidence>
<dbReference type="PROSITE" id="PS00086">
    <property type="entry name" value="CYTOCHROME_P450"/>
    <property type="match status" value="1"/>
</dbReference>
<keyword evidence="6 7" id="KW-0503">Monooxygenase</keyword>
<sequence>MSAPYPVYRELRDAGPIVYLNQHDVFAVARYEEVRYVLGEWERFSSADISLNKQFNEYIGDGIIRADPPTHDRLRNVLAEKLAPRAVRKLAPDIGRRAEEIVDHLLKQRSFDAVKDLAQRFPVEIVGDLIGLPRDGRERLLGLIDANFNCFGPENDRALASLPRLPELADYVMTNATRERLVEGSLGRAVYDAVEAGHVPAAAAPWLVMTYVTAGMDTTVHALGHAIWLFAEHPDQWDQLRADPSLIPQAFREVLRYESPVQVFGRTARVDWTTENLTLPAGSRVAVLYGSGNRDERKWSNPERFDIQRTNIDHLGFGYGLHGCAGRSLATLEGESILSALVERVSRIEVGTPVRHFNNILRGLGSLPTRMIED</sequence>
<keyword evidence="5 7" id="KW-0408">Iron</keyword>
<dbReference type="PANTHER" id="PTHR46696">
    <property type="entry name" value="P450, PUTATIVE (EUROFUNG)-RELATED"/>
    <property type="match status" value="1"/>
</dbReference>